<keyword evidence="2" id="KW-1133">Transmembrane helix</keyword>
<proteinExistence type="predicted"/>
<keyword evidence="2" id="KW-0812">Transmembrane</keyword>
<feature type="transmembrane region" description="Helical" evidence="2">
    <location>
        <begin position="255"/>
        <end position="274"/>
    </location>
</feature>
<reference evidence="3" key="1">
    <citation type="journal article" date="2018" name="Genome Biol. Evol.">
        <title>Genomics and development of Lentinus tigrinus, a white-rot wood-decaying mushroom with dimorphic fruiting bodies.</title>
        <authorList>
            <person name="Wu B."/>
            <person name="Xu Z."/>
            <person name="Knudson A."/>
            <person name="Carlson A."/>
            <person name="Chen N."/>
            <person name="Kovaka S."/>
            <person name="LaButti K."/>
            <person name="Lipzen A."/>
            <person name="Pennachio C."/>
            <person name="Riley R."/>
            <person name="Schakwitz W."/>
            <person name="Umezawa K."/>
            <person name="Ohm R.A."/>
            <person name="Grigoriev I.V."/>
            <person name="Nagy L.G."/>
            <person name="Gibbons J."/>
            <person name="Hibbett D."/>
        </authorList>
    </citation>
    <scope>NUCLEOTIDE SEQUENCE [LARGE SCALE GENOMIC DNA]</scope>
    <source>
        <strain evidence="3">ALCF2SS1-6</strain>
    </source>
</reference>
<accession>A0A5C2S8V0</accession>
<gene>
    <name evidence="3" type="ORF">L227DRAFT_575323</name>
</gene>
<keyword evidence="4" id="KW-1185">Reference proteome</keyword>
<evidence type="ECO:0000256" key="1">
    <source>
        <dbReference type="SAM" id="MobiDB-lite"/>
    </source>
</evidence>
<dbReference type="Proteomes" id="UP000313359">
    <property type="component" value="Unassembled WGS sequence"/>
</dbReference>
<feature type="region of interest" description="Disordered" evidence="1">
    <location>
        <begin position="187"/>
        <end position="220"/>
    </location>
</feature>
<name>A0A5C2S8V0_9APHY</name>
<feature type="compositionally biased region" description="Low complexity" evidence="1">
    <location>
        <begin position="193"/>
        <end position="205"/>
    </location>
</feature>
<dbReference type="OrthoDB" id="2758412at2759"/>
<evidence type="ECO:0000256" key="2">
    <source>
        <dbReference type="SAM" id="Phobius"/>
    </source>
</evidence>
<sequence>MALVSPPSSPTIELRRCEALLVDEETVCKVPIRSHRGRFCNAHGREYVHLTRAYKAVSKTVEELKGQAWLSRKQLRALQDIFEVDSAISLAEEWRDAIAEEILARQVQHRRFFTTKDKGHQQWLEHLAICETRAEGLITRLRDRRLEIVSATEARRRIDKWAAQLRKVEAARAARAKELQRQIQEAGRPLGGAAHTARTSTTTTPAPAPPARTVPASPSADRVQRPTVYYSAGGFSAHSYDLEGQMPVGRPDGGWNASSILYVLFCMLLLWLFAS</sequence>
<organism evidence="3 4">
    <name type="scientific">Lentinus tigrinus ALCF2SS1-6</name>
    <dbReference type="NCBI Taxonomy" id="1328759"/>
    <lineage>
        <taxon>Eukaryota</taxon>
        <taxon>Fungi</taxon>
        <taxon>Dikarya</taxon>
        <taxon>Basidiomycota</taxon>
        <taxon>Agaricomycotina</taxon>
        <taxon>Agaricomycetes</taxon>
        <taxon>Polyporales</taxon>
        <taxon>Polyporaceae</taxon>
        <taxon>Lentinus</taxon>
    </lineage>
</organism>
<protein>
    <submittedName>
        <fullName evidence="3">Uncharacterized protein</fullName>
    </submittedName>
</protein>
<dbReference type="AlphaFoldDB" id="A0A5C2S8V0"/>
<dbReference type="STRING" id="1328759.A0A5C2S8V0"/>
<keyword evidence="2" id="KW-0472">Membrane</keyword>
<evidence type="ECO:0000313" key="3">
    <source>
        <dbReference type="EMBL" id="RPD60243.1"/>
    </source>
</evidence>
<evidence type="ECO:0000313" key="4">
    <source>
        <dbReference type="Proteomes" id="UP000313359"/>
    </source>
</evidence>
<dbReference type="EMBL" id="ML122266">
    <property type="protein sequence ID" value="RPD60243.1"/>
    <property type="molecule type" value="Genomic_DNA"/>
</dbReference>